<feature type="signal peptide" evidence="10">
    <location>
        <begin position="1"/>
        <end position="20"/>
    </location>
</feature>
<dbReference type="PANTHER" id="PTHR11461">
    <property type="entry name" value="SERINE PROTEASE INHIBITOR, SERPIN"/>
    <property type="match status" value="1"/>
</dbReference>
<comment type="subunit">
    <text evidence="7">Forms a complex with the monomeric form of beta-tryptase.</text>
</comment>
<dbReference type="FunFam" id="2.30.39.10:FF:000014">
    <property type="entry name" value="Serpin family B member 9"/>
    <property type="match status" value="1"/>
</dbReference>
<reference evidence="12" key="1">
    <citation type="submission" date="2025-08" db="UniProtKB">
        <authorList>
            <consortium name="Ensembl"/>
        </authorList>
    </citation>
    <scope>IDENTIFICATION</scope>
</reference>
<dbReference type="Gene3D" id="2.30.39.10">
    <property type="entry name" value="Alpha-1-antitrypsin, domain 1"/>
    <property type="match status" value="1"/>
</dbReference>
<dbReference type="AlphaFoldDB" id="A0A672KXX3"/>
<dbReference type="Gene3D" id="3.30.497.10">
    <property type="entry name" value="Antithrombin, subunit I, domain 2"/>
    <property type="match status" value="2"/>
</dbReference>
<reference evidence="12" key="2">
    <citation type="submission" date="2025-09" db="UniProtKB">
        <authorList>
            <consortium name="Ensembl"/>
        </authorList>
    </citation>
    <scope>IDENTIFICATION</scope>
</reference>
<dbReference type="InterPro" id="IPR036186">
    <property type="entry name" value="Serpin_sf"/>
</dbReference>
<keyword evidence="3" id="KW-0963">Cytoplasm</keyword>
<proteinExistence type="inferred from homology"/>
<dbReference type="InterPro" id="IPR042185">
    <property type="entry name" value="Serpin_sf_2"/>
</dbReference>
<dbReference type="FunCoup" id="A0A672KXX3">
    <property type="interactions" value="118"/>
</dbReference>
<feature type="region of interest" description="Disordered" evidence="9">
    <location>
        <begin position="85"/>
        <end position="138"/>
    </location>
</feature>
<keyword evidence="6" id="KW-0007">Acetylation</keyword>
<dbReference type="InterPro" id="IPR023796">
    <property type="entry name" value="Serpin_dom"/>
</dbReference>
<dbReference type="SMART" id="SM00093">
    <property type="entry name" value="SERPIN"/>
    <property type="match status" value="1"/>
</dbReference>
<dbReference type="PANTHER" id="PTHR11461:SF204">
    <property type="entry name" value="SERPIN B6"/>
    <property type="match status" value="1"/>
</dbReference>
<dbReference type="Ensembl" id="ENSSGRT00000016929.1">
    <property type="protein sequence ID" value="ENSSGRP00000015631.1"/>
    <property type="gene ID" value="ENSSGRG00000009693.1"/>
</dbReference>
<protein>
    <recommendedName>
        <fullName evidence="8">Serpin B6</fullName>
    </recommendedName>
</protein>
<dbReference type="GO" id="GO:0005615">
    <property type="term" value="C:extracellular space"/>
    <property type="evidence" value="ECO:0007669"/>
    <property type="project" value="InterPro"/>
</dbReference>
<gene>
    <name evidence="12" type="primary">LOC107564095</name>
</gene>
<dbReference type="SUPFAM" id="SSF56574">
    <property type="entry name" value="Serpins"/>
    <property type="match status" value="1"/>
</dbReference>
<keyword evidence="10" id="KW-0732">Signal</keyword>
<comment type="subcellular location">
    <subcellularLocation>
        <location evidence="1">Cytoplasm</location>
    </subcellularLocation>
</comment>
<comment type="similarity">
    <text evidence="2">Belongs to the serpin family. Ov-serpin subfamily.</text>
</comment>
<dbReference type="CDD" id="cd19956">
    <property type="entry name" value="serpinB"/>
    <property type="match status" value="1"/>
</dbReference>
<dbReference type="PROSITE" id="PS00284">
    <property type="entry name" value="SERPIN"/>
    <property type="match status" value="1"/>
</dbReference>
<name>A0A672KXX3_SINGR</name>
<dbReference type="InParanoid" id="A0A672KXX3"/>
<feature type="chain" id="PRO_5025560935" description="Serpin B6" evidence="10">
    <location>
        <begin position="21"/>
        <end position="457"/>
    </location>
</feature>
<evidence type="ECO:0000259" key="11">
    <source>
        <dbReference type="SMART" id="SM00093"/>
    </source>
</evidence>
<sequence>MKKIILLFKLLLFLAQLVKMEPLSAANTQFSLKLFKKISGGNTSGNVFYSPISISSALAMVSLGAKGNTAAQMFKVLGFSNHAKPDAATPAPHQQAQKPQMPCGVKGQHEPSMTQQTQKFELPPELKKSPAQPTPGQKIEDQIHSSFNKLMSELKKPGAPYVLSLANRLYGEQSYQFVEKYLNDAKRYYEAGLEEVDFEMKSEAARVNINKWVEKNTQGKIKDLLPQGSIDSMTRLVLVNAIYFKGNWEKKFPKEATRDGQFKMNKNRTKPVKMMKQKAQFPLALIPEIDSQVLELPYVGKNLSMLIILPNEIQDETTGLQKLEKALTYEKLMEWTKSSKMLQEEVQVSLPKFKMAETYGMVQFLRSMGMEDVFDPQKVNLSGMSSNNNLAVSNVIHKAFVEVNEEGTEAAAATGITITTTSMPLPPKTFIADHPFLFFIRHNPSNSILFYGRICSP</sequence>
<dbReference type="Proteomes" id="UP000472262">
    <property type="component" value="Unassembled WGS sequence"/>
</dbReference>
<dbReference type="GO" id="GO:0005737">
    <property type="term" value="C:cytoplasm"/>
    <property type="evidence" value="ECO:0007669"/>
    <property type="project" value="UniProtKB-SubCell"/>
</dbReference>
<dbReference type="GO" id="GO:0004867">
    <property type="term" value="F:serine-type endopeptidase inhibitor activity"/>
    <property type="evidence" value="ECO:0007669"/>
    <property type="project" value="UniProtKB-KW"/>
</dbReference>
<dbReference type="Pfam" id="PF00079">
    <property type="entry name" value="Serpin"/>
    <property type="match status" value="1"/>
</dbReference>
<evidence type="ECO:0000256" key="6">
    <source>
        <dbReference type="ARBA" id="ARBA00022990"/>
    </source>
</evidence>
<evidence type="ECO:0000313" key="13">
    <source>
        <dbReference type="Proteomes" id="UP000472262"/>
    </source>
</evidence>
<evidence type="ECO:0000313" key="12">
    <source>
        <dbReference type="Ensembl" id="ENSSGRP00000015631.1"/>
    </source>
</evidence>
<dbReference type="InterPro" id="IPR042178">
    <property type="entry name" value="Serpin_sf_1"/>
</dbReference>
<evidence type="ECO:0000256" key="3">
    <source>
        <dbReference type="ARBA" id="ARBA00022490"/>
    </source>
</evidence>
<evidence type="ECO:0000256" key="1">
    <source>
        <dbReference type="ARBA" id="ARBA00004496"/>
    </source>
</evidence>
<evidence type="ECO:0000256" key="7">
    <source>
        <dbReference type="ARBA" id="ARBA00038828"/>
    </source>
</evidence>
<dbReference type="InterPro" id="IPR023795">
    <property type="entry name" value="Serpin_CS"/>
</dbReference>
<evidence type="ECO:0000256" key="2">
    <source>
        <dbReference type="ARBA" id="ARBA00006426"/>
    </source>
</evidence>
<dbReference type="FunFam" id="2.30.39.10:FF:000035">
    <property type="entry name" value="Serine protease inhibitor (serpin) 16"/>
    <property type="match status" value="1"/>
</dbReference>
<organism evidence="12 13">
    <name type="scientific">Sinocyclocheilus grahami</name>
    <name type="common">Dianchi golden-line fish</name>
    <name type="synonym">Barbus grahami</name>
    <dbReference type="NCBI Taxonomy" id="75366"/>
    <lineage>
        <taxon>Eukaryota</taxon>
        <taxon>Metazoa</taxon>
        <taxon>Chordata</taxon>
        <taxon>Craniata</taxon>
        <taxon>Vertebrata</taxon>
        <taxon>Euteleostomi</taxon>
        <taxon>Actinopterygii</taxon>
        <taxon>Neopterygii</taxon>
        <taxon>Teleostei</taxon>
        <taxon>Ostariophysi</taxon>
        <taxon>Cypriniformes</taxon>
        <taxon>Cyprinidae</taxon>
        <taxon>Cyprininae</taxon>
        <taxon>Sinocyclocheilus</taxon>
    </lineage>
</organism>
<evidence type="ECO:0000256" key="8">
    <source>
        <dbReference type="ARBA" id="ARBA00039202"/>
    </source>
</evidence>
<evidence type="ECO:0000256" key="9">
    <source>
        <dbReference type="SAM" id="MobiDB-lite"/>
    </source>
</evidence>
<dbReference type="InterPro" id="IPR000215">
    <property type="entry name" value="Serpin_fam"/>
</dbReference>
<dbReference type="GO" id="GO:0045861">
    <property type="term" value="P:negative regulation of proteolysis"/>
    <property type="evidence" value="ECO:0007669"/>
    <property type="project" value="UniProtKB-ARBA"/>
</dbReference>
<keyword evidence="13" id="KW-1185">Reference proteome</keyword>
<evidence type="ECO:0000256" key="10">
    <source>
        <dbReference type="SAM" id="SignalP"/>
    </source>
</evidence>
<keyword evidence="4" id="KW-0646">Protease inhibitor</keyword>
<accession>A0A672KXX3</accession>
<feature type="domain" description="Serpin" evidence="11">
    <location>
        <begin position="32"/>
        <end position="457"/>
    </location>
</feature>
<keyword evidence="5" id="KW-0722">Serine protease inhibitor</keyword>
<evidence type="ECO:0000256" key="5">
    <source>
        <dbReference type="ARBA" id="ARBA00022900"/>
    </source>
</evidence>
<dbReference type="GO" id="GO:0030195">
    <property type="term" value="P:negative regulation of blood coagulation"/>
    <property type="evidence" value="ECO:0007669"/>
    <property type="project" value="UniProtKB-ARBA"/>
</dbReference>
<evidence type="ECO:0000256" key="4">
    <source>
        <dbReference type="ARBA" id="ARBA00022690"/>
    </source>
</evidence>
<dbReference type="OMA" id="KGEWEDP"/>